<keyword evidence="2" id="KW-1185">Reference proteome</keyword>
<protein>
    <submittedName>
        <fullName evidence="1">Uncharacterized protein</fullName>
    </submittedName>
</protein>
<organism evidence="1 2">
    <name type="scientific">Sphingobacterium oryzagri</name>
    <dbReference type="NCBI Taxonomy" id="3025669"/>
    <lineage>
        <taxon>Bacteria</taxon>
        <taxon>Pseudomonadati</taxon>
        <taxon>Bacteroidota</taxon>
        <taxon>Sphingobacteriia</taxon>
        <taxon>Sphingobacteriales</taxon>
        <taxon>Sphingobacteriaceae</taxon>
        <taxon>Sphingobacterium</taxon>
    </lineage>
</organism>
<name>A0ABY7WCP2_9SPHI</name>
<proteinExistence type="predicted"/>
<evidence type="ECO:0000313" key="1">
    <source>
        <dbReference type="EMBL" id="WDF67247.1"/>
    </source>
</evidence>
<dbReference type="Proteomes" id="UP001221558">
    <property type="component" value="Chromosome"/>
</dbReference>
<dbReference type="InterPro" id="IPR046732">
    <property type="entry name" value="DUF6624"/>
</dbReference>
<dbReference type="EMBL" id="CP117880">
    <property type="protein sequence ID" value="WDF67247.1"/>
    <property type="molecule type" value="Genomic_DNA"/>
</dbReference>
<dbReference type="Pfam" id="PF20329">
    <property type="entry name" value="DUF6624"/>
    <property type="match status" value="1"/>
</dbReference>
<dbReference type="RefSeq" id="WP_274265977.1">
    <property type="nucleotide sequence ID" value="NZ_CP117880.1"/>
</dbReference>
<reference evidence="1 2" key="1">
    <citation type="submission" date="2023-02" db="EMBL/GenBank/DDBJ databases">
        <title>Genome sequence of Sphingobacterium sp. KACC 22765.</title>
        <authorList>
            <person name="Kim S."/>
            <person name="Heo J."/>
            <person name="Kwon S.-W."/>
        </authorList>
    </citation>
    <scope>NUCLEOTIDE SEQUENCE [LARGE SCALE GENOMIC DNA]</scope>
    <source>
        <strain evidence="1 2">KACC 22765</strain>
    </source>
</reference>
<evidence type="ECO:0000313" key="2">
    <source>
        <dbReference type="Proteomes" id="UP001221558"/>
    </source>
</evidence>
<sequence length="199" mass="22775">MNYHNLAEEIIAMKNADLELREKLIQQGTLSDGYSEEMASLHNQNAMMLDKIMDKIGFPTIDHVGVEASEAAWLVVQHAIGLPSFMRKCGALLEKAVNESKASSIGLAYLQDRIAVFESKPQLYGTQFDWDANGKLSPNEVDNWIEVNKRRKLIGLNTLEEQLEVMRKRAQNENQTPPTDFKKRKQEMDVWRKNVGWIK</sequence>
<gene>
    <name evidence="1" type="ORF">PQ465_13135</name>
</gene>
<accession>A0ABY7WCP2</accession>